<evidence type="ECO:0000256" key="1">
    <source>
        <dbReference type="ARBA" id="ARBA00022617"/>
    </source>
</evidence>
<evidence type="ECO:0000256" key="4">
    <source>
        <dbReference type="SAM" id="Phobius"/>
    </source>
</evidence>
<dbReference type="EMBL" id="UOEU01000919">
    <property type="protein sequence ID" value="VAW42427.1"/>
    <property type="molecule type" value="Genomic_DNA"/>
</dbReference>
<protein>
    <recommendedName>
        <fullName evidence="5">Cytochrome c domain-containing protein</fullName>
    </recommendedName>
</protein>
<sequence>MQVKVVIGTIAFMLTMIILGYAALREPERMEAFTGAREGRTIETGAKLYISNCASCHGVEAQAEVCEDASGNSIACTGLPLNSYFLVCGDQPERLAQTKFVGSKQQFIERTIAAGRSGTTMPAWSDQYGGAMRNDQVKNVAAYVLNFANDELCAEEPVGPEWAENVDDFLASVEPGDTVNGADLYQSYGCAGCHGDVAVDGLAGVGPWLGEIGEVGATRVEGQTAAQYTYDSILAPDLFIAPDCPNGPCAGPPSGMPGGFDTRISDQDMADLLAFLVGE</sequence>
<name>A0A3B0VVE2_9ZZZZ</name>
<keyword evidence="3" id="KW-0408">Iron</keyword>
<dbReference type="PANTHER" id="PTHR33751:SF1">
    <property type="entry name" value="CBB3-TYPE CYTOCHROME C OXIDASE SUBUNIT FIXP"/>
    <property type="match status" value="1"/>
</dbReference>
<dbReference type="GO" id="GO:0020037">
    <property type="term" value="F:heme binding"/>
    <property type="evidence" value="ECO:0007669"/>
    <property type="project" value="InterPro"/>
</dbReference>
<evidence type="ECO:0000259" key="5">
    <source>
        <dbReference type="PROSITE" id="PS51007"/>
    </source>
</evidence>
<dbReference type="SUPFAM" id="SSF46626">
    <property type="entry name" value="Cytochrome c"/>
    <property type="match status" value="2"/>
</dbReference>
<dbReference type="InterPro" id="IPR050597">
    <property type="entry name" value="Cytochrome_c_Oxidase_Subunit"/>
</dbReference>
<accession>A0A3B0VVE2</accession>
<dbReference type="Pfam" id="PF13442">
    <property type="entry name" value="Cytochrome_CBB3"/>
    <property type="match status" value="1"/>
</dbReference>
<keyword evidence="1" id="KW-0349">Heme</keyword>
<proteinExistence type="predicted"/>
<dbReference type="GO" id="GO:0046872">
    <property type="term" value="F:metal ion binding"/>
    <property type="evidence" value="ECO:0007669"/>
    <property type="project" value="UniProtKB-KW"/>
</dbReference>
<evidence type="ECO:0000256" key="3">
    <source>
        <dbReference type="ARBA" id="ARBA00023004"/>
    </source>
</evidence>
<dbReference type="PANTHER" id="PTHR33751">
    <property type="entry name" value="CBB3-TYPE CYTOCHROME C OXIDASE SUBUNIT FIXP"/>
    <property type="match status" value="1"/>
</dbReference>
<organism evidence="6">
    <name type="scientific">hydrothermal vent metagenome</name>
    <dbReference type="NCBI Taxonomy" id="652676"/>
    <lineage>
        <taxon>unclassified sequences</taxon>
        <taxon>metagenomes</taxon>
        <taxon>ecological metagenomes</taxon>
    </lineage>
</organism>
<evidence type="ECO:0000313" key="6">
    <source>
        <dbReference type="EMBL" id="VAW42427.1"/>
    </source>
</evidence>
<keyword evidence="4" id="KW-0472">Membrane</keyword>
<evidence type="ECO:0000256" key="2">
    <source>
        <dbReference type="ARBA" id="ARBA00022723"/>
    </source>
</evidence>
<dbReference type="Gene3D" id="1.10.760.10">
    <property type="entry name" value="Cytochrome c-like domain"/>
    <property type="match status" value="2"/>
</dbReference>
<reference evidence="6" key="1">
    <citation type="submission" date="2018-06" db="EMBL/GenBank/DDBJ databases">
        <authorList>
            <person name="Zhirakovskaya E."/>
        </authorList>
    </citation>
    <scope>NUCLEOTIDE SEQUENCE</scope>
</reference>
<keyword evidence="4" id="KW-1133">Transmembrane helix</keyword>
<dbReference type="InterPro" id="IPR009056">
    <property type="entry name" value="Cyt_c-like_dom"/>
</dbReference>
<feature type="domain" description="Cytochrome c" evidence="5">
    <location>
        <begin position="40"/>
        <end position="148"/>
    </location>
</feature>
<dbReference type="Pfam" id="PF00034">
    <property type="entry name" value="Cytochrom_C"/>
    <property type="match status" value="1"/>
</dbReference>
<keyword evidence="2" id="KW-0479">Metal-binding</keyword>
<dbReference type="AlphaFoldDB" id="A0A3B0VVE2"/>
<dbReference type="GO" id="GO:0009055">
    <property type="term" value="F:electron transfer activity"/>
    <property type="evidence" value="ECO:0007669"/>
    <property type="project" value="InterPro"/>
</dbReference>
<feature type="transmembrane region" description="Helical" evidence="4">
    <location>
        <begin position="6"/>
        <end position="24"/>
    </location>
</feature>
<feature type="domain" description="Cytochrome c" evidence="5">
    <location>
        <begin position="176"/>
        <end position="279"/>
    </location>
</feature>
<dbReference type="InterPro" id="IPR036909">
    <property type="entry name" value="Cyt_c-like_dom_sf"/>
</dbReference>
<dbReference type="PROSITE" id="PS51007">
    <property type="entry name" value="CYTC"/>
    <property type="match status" value="2"/>
</dbReference>
<gene>
    <name evidence="6" type="ORF">MNBD_CHLOROFLEXI01-2500</name>
</gene>
<keyword evidence="4" id="KW-0812">Transmembrane</keyword>